<evidence type="ECO:0000313" key="2">
    <source>
        <dbReference type="EMBL" id="GEZ52711.1"/>
    </source>
</evidence>
<proteinExistence type="predicted"/>
<sequence length="127" mass="13832">MDAVTMADITPAKGVATVESSKISSPSKAGCVQTLAGIVSTDDNVTEDQPRSPMLGDGEAPLEIQVISKWISFGTRNKYNALVFEETSFWVLLFMIIFCGSTTLHRELGGRDEYSLVEALIRKTNKS</sequence>
<comment type="caution">
    <text evidence="2">The sequence shown here is derived from an EMBL/GenBank/DDBJ whole genome shotgun (WGS) entry which is preliminary data.</text>
</comment>
<accession>A0A699IGL4</accession>
<feature type="transmembrane region" description="Helical" evidence="1">
    <location>
        <begin position="87"/>
        <end position="104"/>
    </location>
</feature>
<dbReference type="AlphaFoldDB" id="A0A699IGL4"/>
<name>A0A699IGL4_TANCI</name>
<evidence type="ECO:0000256" key="1">
    <source>
        <dbReference type="SAM" id="Phobius"/>
    </source>
</evidence>
<protein>
    <submittedName>
        <fullName evidence="2">Uncharacterized protein</fullName>
    </submittedName>
</protein>
<gene>
    <name evidence="2" type="ORF">Tci_524684</name>
</gene>
<feature type="non-terminal residue" evidence="2">
    <location>
        <position position="127"/>
    </location>
</feature>
<keyword evidence="1" id="KW-0812">Transmembrane</keyword>
<dbReference type="EMBL" id="BKCJ010289830">
    <property type="protein sequence ID" value="GEZ52711.1"/>
    <property type="molecule type" value="Genomic_DNA"/>
</dbReference>
<organism evidence="2">
    <name type="scientific">Tanacetum cinerariifolium</name>
    <name type="common">Dalmatian daisy</name>
    <name type="synonym">Chrysanthemum cinerariifolium</name>
    <dbReference type="NCBI Taxonomy" id="118510"/>
    <lineage>
        <taxon>Eukaryota</taxon>
        <taxon>Viridiplantae</taxon>
        <taxon>Streptophyta</taxon>
        <taxon>Embryophyta</taxon>
        <taxon>Tracheophyta</taxon>
        <taxon>Spermatophyta</taxon>
        <taxon>Magnoliopsida</taxon>
        <taxon>eudicotyledons</taxon>
        <taxon>Gunneridae</taxon>
        <taxon>Pentapetalae</taxon>
        <taxon>asterids</taxon>
        <taxon>campanulids</taxon>
        <taxon>Asterales</taxon>
        <taxon>Asteraceae</taxon>
        <taxon>Asteroideae</taxon>
        <taxon>Anthemideae</taxon>
        <taxon>Anthemidinae</taxon>
        <taxon>Tanacetum</taxon>
    </lineage>
</organism>
<keyword evidence="1" id="KW-0472">Membrane</keyword>
<keyword evidence="1" id="KW-1133">Transmembrane helix</keyword>
<reference evidence="2" key="1">
    <citation type="journal article" date="2019" name="Sci. Rep.">
        <title>Draft genome of Tanacetum cinerariifolium, the natural source of mosquito coil.</title>
        <authorList>
            <person name="Yamashiro T."/>
            <person name="Shiraishi A."/>
            <person name="Satake H."/>
            <person name="Nakayama K."/>
        </authorList>
    </citation>
    <scope>NUCLEOTIDE SEQUENCE</scope>
</reference>